<feature type="transmembrane region" description="Helical" evidence="5">
    <location>
        <begin position="82"/>
        <end position="102"/>
    </location>
</feature>
<keyword evidence="3 5" id="KW-1133">Transmembrane helix</keyword>
<evidence type="ECO:0000313" key="6">
    <source>
        <dbReference type="EMBL" id="QNO15989.1"/>
    </source>
</evidence>
<comment type="subcellular location">
    <subcellularLocation>
        <location evidence="5">Cell membrane</location>
        <topology evidence="5">Multi-pass membrane protein</topology>
    </subcellularLocation>
</comment>
<keyword evidence="4 5" id="KW-0472">Membrane</keyword>
<organism evidence="6 7">
    <name type="scientific">Alkalicella caledoniensis</name>
    <dbReference type="NCBI Taxonomy" id="2731377"/>
    <lineage>
        <taxon>Bacteria</taxon>
        <taxon>Bacillati</taxon>
        <taxon>Bacillota</taxon>
        <taxon>Clostridia</taxon>
        <taxon>Eubacteriales</taxon>
        <taxon>Proteinivoracaceae</taxon>
        <taxon>Alkalicella</taxon>
    </lineage>
</organism>
<feature type="transmembrane region" description="Helical" evidence="5">
    <location>
        <begin position="114"/>
        <end position="131"/>
    </location>
</feature>
<gene>
    <name evidence="6" type="ORF">HYG86_15040</name>
</gene>
<dbReference type="KEGG" id="acae:HYG86_15040"/>
<protein>
    <recommendedName>
        <fullName evidence="5">UPF0756 membrane protein HYG86_15040</fullName>
    </recommendedName>
</protein>
<dbReference type="PANTHER" id="PTHR38452">
    <property type="entry name" value="UPF0756 MEMBRANE PROTEIN YEAL"/>
    <property type="match status" value="1"/>
</dbReference>
<evidence type="ECO:0000256" key="1">
    <source>
        <dbReference type="ARBA" id="ARBA00022475"/>
    </source>
</evidence>
<evidence type="ECO:0000313" key="7">
    <source>
        <dbReference type="Proteomes" id="UP000516160"/>
    </source>
</evidence>
<keyword evidence="1 5" id="KW-1003">Cell membrane</keyword>
<dbReference type="HAMAP" id="MF_01874">
    <property type="entry name" value="UPF0756"/>
    <property type="match status" value="1"/>
</dbReference>
<comment type="similarity">
    <text evidence="5">Belongs to the UPF0756 family.</text>
</comment>
<keyword evidence="7" id="KW-1185">Reference proteome</keyword>
<feature type="transmembrane region" description="Helical" evidence="5">
    <location>
        <begin position="6"/>
        <end position="39"/>
    </location>
</feature>
<dbReference type="Pfam" id="PF04284">
    <property type="entry name" value="DUF441"/>
    <property type="match status" value="1"/>
</dbReference>
<feature type="transmembrane region" description="Helical" evidence="5">
    <location>
        <begin position="51"/>
        <end position="70"/>
    </location>
</feature>
<dbReference type="AlphaFoldDB" id="A0A7G9WBC7"/>
<evidence type="ECO:0000256" key="5">
    <source>
        <dbReference type="HAMAP-Rule" id="MF_01874"/>
    </source>
</evidence>
<evidence type="ECO:0000256" key="2">
    <source>
        <dbReference type="ARBA" id="ARBA00022692"/>
    </source>
</evidence>
<dbReference type="GO" id="GO:0005886">
    <property type="term" value="C:plasma membrane"/>
    <property type="evidence" value="ECO:0007669"/>
    <property type="project" value="UniProtKB-SubCell"/>
</dbReference>
<accession>A0A7G9WBC7</accession>
<dbReference type="Proteomes" id="UP000516160">
    <property type="component" value="Chromosome"/>
</dbReference>
<dbReference type="InterPro" id="IPR007382">
    <property type="entry name" value="UPF0756_TM"/>
</dbReference>
<keyword evidence="2 5" id="KW-0812">Transmembrane</keyword>
<feature type="transmembrane region" description="Helical" evidence="5">
    <location>
        <begin position="137"/>
        <end position="155"/>
    </location>
</feature>
<reference evidence="6 7" key="1">
    <citation type="submission" date="2020-07" db="EMBL/GenBank/DDBJ databases">
        <title>Alkalicella. sp. LB2 genome.</title>
        <authorList>
            <person name="Postec A."/>
            <person name="Quemeneur M."/>
        </authorList>
    </citation>
    <scope>NUCLEOTIDE SEQUENCE [LARGE SCALE GENOMIC DNA]</scope>
    <source>
        <strain evidence="6 7">LB2</strain>
    </source>
</reference>
<sequence>MFNQYWIEIFLAVVLLLSIVTKNRAMAIATAIILVLKLLKADRPIDYIAKNGINWGIILITMGFLAPLVMGRYSMDEIKSVFFKADGVVGFFAGISVALLGAKGIEIGPINTNLTLGVIVGTFVAVAFFKGTPVGPLIGSGIGYVFLILLTKIGII</sequence>
<proteinExistence type="inferred from homology"/>
<name>A0A7G9WBC7_ALKCA</name>
<dbReference type="RefSeq" id="WP_213166387.1">
    <property type="nucleotide sequence ID" value="NZ_CP058559.1"/>
</dbReference>
<evidence type="ECO:0000256" key="3">
    <source>
        <dbReference type="ARBA" id="ARBA00022989"/>
    </source>
</evidence>
<dbReference type="EMBL" id="CP058559">
    <property type="protein sequence ID" value="QNO15989.1"/>
    <property type="molecule type" value="Genomic_DNA"/>
</dbReference>
<evidence type="ECO:0000256" key="4">
    <source>
        <dbReference type="ARBA" id="ARBA00023136"/>
    </source>
</evidence>
<dbReference type="PANTHER" id="PTHR38452:SF1">
    <property type="entry name" value="UPF0756 MEMBRANE PROTEIN YEAL"/>
    <property type="match status" value="1"/>
</dbReference>